<keyword evidence="4 7" id="KW-1133">Transmembrane helix</keyword>
<feature type="transmembrane region" description="Helical" evidence="7">
    <location>
        <begin position="293"/>
        <end position="312"/>
    </location>
</feature>
<keyword evidence="2" id="KW-0813">Transport</keyword>
<feature type="transmembrane region" description="Helical" evidence="7">
    <location>
        <begin position="166"/>
        <end position="190"/>
    </location>
</feature>
<evidence type="ECO:0000313" key="9">
    <source>
        <dbReference type="Proteomes" id="UP001438953"/>
    </source>
</evidence>
<dbReference type="EMBL" id="JAYWLC010000018">
    <property type="protein sequence ID" value="MER5173419.1"/>
    <property type="molecule type" value="Genomic_DNA"/>
</dbReference>
<feature type="region of interest" description="Disordered" evidence="6">
    <location>
        <begin position="1"/>
        <end position="30"/>
    </location>
</feature>
<dbReference type="Gene3D" id="1.20.1250.20">
    <property type="entry name" value="MFS general substrate transporter like domains"/>
    <property type="match status" value="2"/>
</dbReference>
<comment type="subcellular location">
    <subcellularLocation>
        <location evidence="1">Endomembrane system</location>
        <topology evidence="1">Multi-pass membrane protein</topology>
    </subcellularLocation>
</comment>
<accession>A0ABV1SKJ0</accession>
<feature type="transmembrane region" description="Helical" evidence="7">
    <location>
        <begin position="38"/>
        <end position="58"/>
    </location>
</feature>
<dbReference type="SUPFAM" id="SSF103473">
    <property type="entry name" value="MFS general substrate transporter"/>
    <property type="match status" value="2"/>
</dbReference>
<evidence type="ECO:0000313" key="8">
    <source>
        <dbReference type="EMBL" id="MER5173419.1"/>
    </source>
</evidence>
<keyword evidence="3 7" id="KW-0812">Transmembrane</keyword>
<feature type="transmembrane region" description="Helical" evidence="7">
    <location>
        <begin position="107"/>
        <end position="125"/>
    </location>
</feature>
<feature type="transmembrane region" description="Helical" evidence="7">
    <location>
        <begin position="259"/>
        <end position="281"/>
    </location>
</feature>
<feature type="transmembrane region" description="Helical" evidence="7">
    <location>
        <begin position="231"/>
        <end position="253"/>
    </location>
</feature>
<name>A0ABV1SKJ0_9RHOB</name>
<evidence type="ECO:0000256" key="5">
    <source>
        <dbReference type="ARBA" id="ARBA00023136"/>
    </source>
</evidence>
<keyword evidence="9" id="KW-1185">Reference proteome</keyword>
<comment type="caution">
    <text evidence="8">The sequence shown here is derived from an EMBL/GenBank/DDBJ whole genome shotgun (WGS) entry which is preliminary data.</text>
</comment>
<protein>
    <submittedName>
        <fullName evidence="8">MFS transporter</fullName>
    </submittedName>
</protein>
<evidence type="ECO:0000256" key="7">
    <source>
        <dbReference type="SAM" id="Phobius"/>
    </source>
</evidence>
<dbReference type="InterPro" id="IPR036259">
    <property type="entry name" value="MFS_trans_sf"/>
</dbReference>
<dbReference type="Proteomes" id="UP001438953">
    <property type="component" value="Unassembled WGS sequence"/>
</dbReference>
<feature type="transmembrane region" description="Helical" evidence="7">
    <location>
        <begin position="423"/>
        <end position="446"/>
    </location>
</feature>
<feature type="transmembrane region" description="Helical" evidence="7">
    <location>
        <begin position="520"/>
        <end position="538"/>
    </location>
</feature>
<dbReference type="PANTHER" id="PTHR23501:SF191">
    <property type="entry name" value="VACUOLAR BASIC AMINO ACID TRANSPORTER 4"/>
    <property type="match status" value="1"/>
</dbReference>
<evidence type="ECO:0000256" key="2">
    <source>
        <dbReference type="ARBA" id="ARBA00022448"/>
    </source>
</evidence>
<feature type="transmembrane region" description="Helical" evidence="7">
    <location>
        <begin position="332"/>
        <end position="355"/>
    </location>
</feature>
<proteinExistence type="predicted"/>
<dbReference type="PANTHER" id="PTHR23501">
    <property type="entry name" value="MAJOR FACILITATOR SUPERFAMILY"/>
    <property type="match status" value="1"/>
</dbReference>
<evidence type="ECO:0000256" key="4">
    <source>
        <dbReference type="ARBA" id="ARBA00022989"/>
    </source>
</evidence>
<feature type="transmembrane region" description="Helical" evidence="7">
    <location>
        <begin position="202"/>
        <end position="219"/>
    </location>
</feature>
<evidence type="ECO:0000256" key="1">
    <source>
        <dbReference type="ARBA" id="ARBA00004127"/>
    </source>
</evidence>
<organism evidence="8 9">
    <name type="scientific">Thioclava kandeliae</name>
    <dbReference type="NCBI Taxonomy" id="3070818"/>
    <lineage>
        <taxon>Bacteria</taxon>
        <taxon>Pseudomonadati</taxon>
        <taxon>Pseudomonadota</taxon>
        <taxon>Alphaproteobacteria</taxon>
        <taxon>Rhodobacterales</taxon>
        <taxon>Paracoccaceae</taxon>
        <taxon>Thioclava</taxon>
    </lineage>
</organism>
<dbReference type="RefSeq" id="WP_350938732.1">
    <property type="nucleotide sequence ID" value="NZ_JAYWLC010000018.1"/>
</dbReference>
<gene>
    <name evidence="8" type="ORF">VSX56_16760</name>
</gene>
<evidence type="ECO:0000256" key="6">
    <source>
        <dbReference type="SAM" id="MobiDB-lite"/>
    </source>
</evidence>
<sequence>MPETPHLHIPGVNPNPSDPSPKEQRPPPPFEPKPRLHVLGYIVASIVVAIAMSLSQGFTTANAQRIAGDLGASQTESLWLTAAYMIPRASLSLMLVKLRTQYGLRNFAILSVACFALVNFATLWVDGLHSAIVVQFFAGCASAPLASVAVLYMLEVLPLPKKMTFGIPLVMTFILVGTPLAYAISPALYHHFNYLSLRQMEFGLSLLMIGLIYTLPLTPMPRVPVISVMDVITFSLLAIGFGSVVVVFFWGTTVWWTDAMWLGVVACLALLCLSAFVAIELKRDRPLIDLRWLVSWPILRLAAALFLMRMLLSEQTVGIPRLLSTIGYSYDQLWLLFLIITIATISGGIVCVLTFKMERMPEMHMAALAMMALGLALDTRVNAQWGPQQFYVSQALLGFASTIFLPTAMANGIMNAFRRSPNYLLSFIAVFLASQSLGAVIGSGIFRSTVQLRTTFHTELLNGQLMEGNPMVSSTIAQLKQLYAATSADPTVIKSEALSQLSSNVSVQANVLAYADAFHALLYLALFTLSCLIINYLWTKRKERLQSQPA</sequence>
<reference evidence="8 9" key="1">
    <citation type="submission" date="2024-06" db="EMBL/GenBank/DDBJ databases">
        <title>Thioclava kandeliae sp. nov. from a rhizosphere soil sample of Kandelia candel in a mangrove.</title>
        <authorList>
            <person name="Mu T."/>
        </authorList>
    </citation>
    <scope>NUCLEOTIDE SEQUENCE [LARGE SCALE GENOMIC DNA]</scope>
    <source>
        <strain evidence="8 9">CPCC 100088</strain>
    </source>
</reference>
<evidence type="ECO:0000256" key="3">
    <source>
        <dbReference type="ARBA" id="ARBA00022692"/>
    </source>
</evidence>
<keyword evidence="5 7" id="KW-0472">Membrane</keyword>
<feature type="transmembrane region" description="Helical" evidence="7">
    <location>
        <begin position="131"/>
        <end position="154"/>
    </location>
</feature>